<dbReference type="InterPro" id="IPR016024">
    <property type="entry name" value="ARM-type_fold"/>
</dbReference>
<dbReference type="Proteomes" id="UP000606008">
    <property type="component" value="Unassembled WGS sequence"/>
</dbReference>
<gene>
    <name evidence="2" type="ORF">F7231_18515</name>
</gene>
<proteinExistence type="predicted"/>
<accession>A0ABX0QK14</accession>
<evidence type="ECO:0000256" key="1">
    <source>
        <dbReference type="SAM" id="MobiDB-lite"/>
    </source>
</evidence>
<dbReference type="SUPFAM" id="SSF48371">
    <property type="entry name" value="ARM repeat"/>
    <property type="match status" value="1"/>
</dbReference>
<dbReference type="InterPro" id="IPR011989">
    <property type="entry name" value="ARM-like"/>
</dbReference>
<comment type="caution">
    <text evidence="2">The sequence shown here is derived from an EMBL/GenBank/DDBJ whole genome shotgun (WGS) entry which is preliminary data.</text>
</comment>
<reference evidence="2" key="1">
    <citation type="submission" date="2024-05" db="EMBL/GenBank/DDBJ databases">
        <authorList>
            <person name="Jung D.-H."/>
        </authorList>
    </citation>
    <scope>NUCLEOTIDE SEQUENCE</scope>
    <source>
        <strain evidence="2">JA-25</strain>
    </source>
</reference>
<dbReference type="EMBL" id="WAEL01000007">
    <property type="protein sequence ID" value="NID12173.1"/>
    <property type="molecule type" value="Genomic_DNA"/>
</dbReference>
<evidence type="ECO:0000313" key="2">
    <source>
        <dbReference type="EMBL" id="NID12173.1"/>
    </source>
</evidence>
<feature type="region of interest" description="Disordered" evidence="1">
    <location>
        <begin position="54"/>
        <end position="75"/>
    </location>
</feature>
<dbReference type="RefSeq" id="WP_085414142.1">
    <property type="nucleotide sequence ID" value="NZ_WAEL01000007.1"/>
</dbReference>
<feature type="compositionally biased region" description="Polar residues" evidence="1">
    <location>
        <begin position="54"/>
        <end position="69"/>
    </location>
</feature>
<sequence length="264" mass="29390">MKQDIDALLTRYFAGETTLDDEKQLRAFFQQTDLIPVHLQPYSALFTQFTNARSQQPSPEFSTRLDQQLSPPPPMGKVRQLTSWGMRLAAGVTLLLIGFAGGQFYSQSRSTVAYSPGLMTSEQPEAASMKKVLAFDANTQTSASDRIQAVNQSYELDEADREITQLLINTLNFDANVNVRLAACQALTHFEREEGVREALIQSLRIQKDPNVQLTLIDALVAIKEKRATTDMQWLARNQQVLEVVRLKAEEGVGALTSSTHSPS</sequence>
<keyword evidence="3" id="KW-1185">Reference proteome</keyword>
<name>A0ABX0QK14_9BACT</name>
<dbReference type="Gene3D" id="1.25.10.10">
    <property type="entry name" value="Leucine-rich Repeat Variant"/>
    <property type="match status" value="1"/>
</dbReference>
<organism evidence="2 3">
    <name type="scientific">Fibrivirga algicola</name>
    <dbReference type="NCBI Taxonomy" id="2950420"/>
    <lineage>
        <taxon>Bacteria</taxon>
        <taxon>Pseudomonadati</taxon>
        <taxon>Bacteroidota</taxon>
        <taxon>Cytophagia</taxon>
        <taxon>Cytophagales</taxon>
        <taxon>Spirosomataceae</taxon>
        <taxon>Fibrivirga</taxon>
    </lineage>
</organism>
<dbReference type="Pfam" id="PF13646">
    <property type="entry name" value="HEAT_2"/>
    <property type="match status" value="1"/>
</dbReference>
<protein>
    <submittedName>
        <fullName evidence="2">HEAT repeat domain-containing protein</fullName>
    </submittedName>
</protein>
<evidence type="ECO:0000313" key="3">
    <source>
        <dbReference type="Proteomes" id="UP000606008"/>
    </source>
</evidence>